<comment type="caution">
    <text evidence="3">The sequence shown here is derived from an EMBL/GenBank/DDBJ whole genome shotgun (WGS) entry which is preliminary data.</text>
</comment>
<dbReference type="EMBL" id="LANI01000020">
    <property type="protein sequence ID" value="KKJ76333.1"/>
    <property type="molecule type" value="Genomic_DNA"/>
</dbReference>
<evidence type="ECO:0000313" key="3">
    <source>
        <dbReference type="EMBL" id="KKJ76333.1"/>
    </source>
</evidence>
<feature type="domain" description="DUF3592" evidence="2">
    <location>
        <begin position="39"/>
        <end position="112"/>
    </location>
</feature>
<keyword evidence="4" id="KW-1185">Reference proteome</keyword>
<name>A0A0M2R9Q4_9PROT</name>
<evidence type="ECO:0000256" key="1">
    <source>
        <dbReference type="SAM" id="Phobius"/>
    </source>
</evidence>
<dbReference type="STRING" id="1549748.WH95_14060"/>
<dbReference type="Pfam" id="PF12158">
    <property type="entry name" value="DUF3592"/>
    <property type="match status" value="1"/>
</dbReference>
<keyword evidence="1" id="KW-1133">Transmembrane helix</keyword>
<sequence length="238" mass="26739">MKTIKILHYIFITVGLIALLSMGAWGYKTYQFIDTAHSAQGTVINLIQSRSTSSSSTSNSYVYRPEVSFQTLTGDEIIFQSSTGSNPPAYKKGESVSILYEPENPQDAKINDTLSLWFSPIILGIIGLIFSAFGIGISIYLSKKEKLKNYLLRHGSPITAKIDSIAENTSIRVNGRYPFQVISQWQDPTNNTLHIFKSENIWFNPSPHINQDTVTVFVDQSNPKKYFVDLSFLPRISE</sequence>
<accession>A0A0M2R9Q4</accession>
<feature type="transmembrane region" description="Helical" evidence="1">
    <location>
        <begin position="7"/>
        <end position="27"/>
    </location>
</feature>
<dbReference type="OrthoDB" id="2242169at2"/>
<proteinExistence type="predicted"/>
<dbReference type="RefSeq" id="WP_046508348.1">
    <property type="nucleotide sequence ID" value="NZ_LANI01000020.1"/>
</dbReference>
<evidence type="ECO:0000313" key="4">
    <source>
        <dbReference type="Proteomes" id="UP000034491"/>
    </source>
</evidence>
<dbReference type="AlphaFoldDB" id="A0A0M2R9Q4"/>
<gene>
    <name evidence="3" type="ORF">WH95_14060</name>
</gene>
<organism evidence="3 4">
    <name type="scientific">Kiloniella litopenaei</name>
    <dbReference type="NCBI Taxonomy" id="1549748"/>
    <lineage>
        <taxon>Bacteria</taxon>
        <taxon>Pseudomonadati</taxon>
        <taxon>Pseudomonadota</taxon>
        <taxon>Alphaproteobacteria</taxon>
        <taxon>Rhodospirillales</taxon>
        <taxon>Kiloniellaceae</taxon>
        <taxon>Kiloniella</taxon>
    </lineage>
</organism>
<dbReference type="InterPro" id="IPR021994">
    <property type="entry name" value="DUF3592"/>
</dbReference>
<keyword evidence="1" id="KW-0472">Membrane</keyword>
<dbReference type="Proteomes" id="UP000034491">
    <property type="component" value="Unassembled WGS sequence"/>
</dbReference>
<protein>
    <recommendedName>
        <fullName evidence="2">DUF3592 domain-containing protein</fullName>
    </recommendedName>
</protein>
<evidence type="ECO:0000259" key="2">
    <source>
        <dbReference type="Pfam" id="PF12158"/>
    </source>
</evidence>
<keyword evidence="1" id="KW-0812">Transmembrane</keyword>
<reference evidence="3 4" key="1">
    <citation type="submission" date="2015-03" db="EMBL/GenBank/DDBJ databases">
        <title>Genome sequence of Kiloniella sp. P1-1, isolated from the gut microflora of Pacific white shrimp, Penaeus vannamei.</title>
        <authorList>
            <person name="Shao Z."/>
            <person name="Wang L."/>
            <person name="Li X."/>
        </authorList>
    </citation>
    <scope>NUCLEOTIDE SEQUENCE [LARGE SCALE GENOMIC DNA]</scope>
    <source>
        <strain evidence="3 4">P1-1</strain>
    </source>
</reference>
<feature type="transmembrane region" description="Helical" evidence="1">
    <location>
        <begin position="117"/>
        <end position="141"/>
    </location>
</feature>